<dbReference type="SUPFAM" id="SSF46894">
    <property type="entry name" value="C-terminal effector domain of the bipartite response regulators"/>
    <property type="match status" value="1"/>
</dbReference>
<keyword evidence="8" id="KW-1185">Reference proteome</keyword>
<dbReference type="InterPro" id="IPR011990">
    <property type="entry name" value="TPR-like_helical_dom_sf"/>
</dbReference>
<dbReference type="Pfam" id="PF03704">
    <property type="entry name" value="BTAD"/>
    <property type="match status" value="1"/>
</dbReference>
<reference evidence="7" key="2">
    <citation type="submission" date="2020-09" db="EMBL/GenBank/DDBJ databases">
        <authorList>
            <person name="Sun Q."/>
            <person name="Zhou Y."/>
        </authorList>
    </citation>
    <scope>NUCLEOTIDE SEQUENCE</scope>
    <source>
        <strain evidence="7">CGMCC 4.7299</strain>
    </source>
</reference>
<comment type="similarity">
    <text evidence="1">Belongs to the AfsR/DnrI/RedD regulatory family.</text>
</comment>
<evidence type="ECO:0008006" key="9">
    <source>
        <dbReference type="Google" id="ProtNLM"/>
    </source>
</evidence>
<evidence type="ECO:0000256" key="2">
    <source>
        <dbReference type="ARBA" id="ARBA00023015"/>
    </source>
</evidence>
<dbReference type="RefSeq" id="WP_189077269.1">
    <property type="nucleotide sequence ID" value="NZ_BMMX01000001.1"/>
</dbReference>
<feature type="domain" description="OmpR/PhoB-type" evidence="5">
    <location>
        <begin position="17"/>
        <end position="88"/>
    </location>
</feature>
<dbReference type="EMBL" id="BMMX01000001">
    <property type="protein sequence ID" value="GGK73373.1"/>
    <property type="molecule type" value="Genomic_DNA"/>
</dbReference>
<dbReference type="PANTHER" id="PTHR35807">
    <property type="entry name" value="TRANSCRIPTIONAL REGULATOR REDD-RELATED"/>
    <property type="match status" value="1"/>
</dbReference>
<dbReference type="GO" id="GO:0003677">
    <property type="term" value="F:DNA binding"/>
    <property type="evidence" value="ECO:0007669"/>
    <property type="project" value="UniProtKB-KW"/>
</dbReference>
<dbReference type="CDD" id="cd15831">
    <property type="entry name" value="BTAD"/>
    <property type="match status" value="1"/>
</dbReference>
<dbReference type="AlphaFoldDB" id="A0A8J3BWB0"/>
<sequence length="240" mass="26184">MLFHVLGPVEVHTTGVHRPIPAKPALVLAMLLLHRNAWVTLDQLTEEVWPGGRAPASAVANLQTYVWKLRRTLPGEERLQRRGDAYRLLVHPDEIDADQAVRLAAEARSAAAREAHETALSLVERALGWWRGRPYGGLAWATEGIEDLRLDLCQQRAAAQLALGRATGAVRTLREVTGAAPLREDAWAQLMQTLHAAGRRAEALQVYRRAGEVLATELGVEPGPVLVAARGLVLSGDPAR</sequence>
<accession>A0A8J3BWB0</accession>
<dbReference type="SMART" id="SM01043">
    <property type="entry name" value="BTAD"/>
    <property type="match status" value="1"/>
</dbReference>
<dbReference type="InterPro" id="IPR051677">
    <property type="entry name" value="AfsR-DnrI-RedD_regulator"/>
</dbReference>
<dbReference type="InterPro" id="IPR036388">
    <property type="entry name" value="WH-like_DNA-bd_sf"/>
</dbReference>
<organism evidence="7 8">
    <name type="scientific">Mangrovihabitans endophyticus</name>
    <dbReference type="NCBI Taxonomy" id="1751298"/>
    <lineage>
        <taxon>Bacteria</taxon>
        <taxon>Bacillati</taxon>
        <taxon>Actinomycetota</taxon>
        <taxon>Actinomycetes</taxon>
        <taxon>Micromonosporales</taxon>
        <taxon>Micromonosporaceae</taxon>
        <taxon>Mangrovihabitans</taxon>
    </lineage>
</organism>
<keyword evidence="4" id="KW-0804">Transcription</keyword>
<gene>
    <name evidence="7" type="ORF">GCM10012284_04050</name>
</gene>
<dbReference type="InterPro" id="IPR005158">
    <property type="entry name" value="BTAD"/>
</dbReference>
<dbReference type="InterPro" id="IPR016032">
    <property type="entry name" value="Sig_transdc_resp-reg_C-effctor"/>
</dbReference>
<evidence type="ECO:0000256" key="1">
    <source>
        <dbReference type="ARBA" id="ARBA00005820"/>
    </source>
</evidence>
<dbReference type="Proteomes" id="UP000656042">
    <property type="component" value="Unassembled WGS sequence"/>
</dbReference>
<evidence type="ECO:0000259" key="6">
    <source>
        <dbReference type="SMART" id="SM01043"/>
    </source>
</evidence>
<dbReference type="SMART" id="SM00862">
    <property type="entry name" value="Trans_reg_C"/>
    <property type="match status" value="1"/>
</dbReference>
<evidence type="ECO:0000313" key="7">
    <source>
        <dbReference type="EMBL" id="GGK73373.1"/>
    </source>
</evidence>
<evidence type="ECO:0000259" key="5">
    <source>
        <dbReference type="SMART" id="SM00862"/>
    </source>
</evidence>
<name>A0A8J3BWB0_9ACTN</name>
<evidence type="ECO:0000256" key="3">
    <source>
        <dbReference type="ARBA" id="ARBA00023125"/>
    </source>
</evidence>
<protein>
    <recommendedName>
        <fullName evidence="9">DNA-binding transcriptional activator of the SARP family</fullName>
    </recommendedName>
</protein>
<dbReference type="Gene3D" id="1.10.10.10">
    <property type="entry name" value="Winged helix-like DNA-binding domain superfamily/Winged helix DNA-binding domain"/>
    <property type="match status" value="1"/>
</dbReference>
<comment type="caution">
    <text evidence="7">The sequence shown here is derived from an EMBL/GenBank/DDBJ whole genome shotgun (WGS) entry which is preliminary data.</text>
</comment>
<evidence type="ECO:0000313" key="8">
    <source>
        <dbReference type="Proteomes" id="UP000656042"/>
    </source>
</evidence>
<dbReference type="Gene3D" id="1.25.40.10">
    <property type="entry name" value="Tetratricopeptide repeat domain"/>
    <property type="match status" value="1"/>
</dbReference>
<feature type="domain" description="Bacterial transcriptional activator" evidence="6">
    <location>
        <begin position="95"/>
        <end position="234"/>
    </location>
</feature>
<keyword evidence="2" id="KW-0805">Transcription regulation</keyword>
<proteinExistence type="inferred from homology"/>
<dbReference type="PANTHER" id="PTHR35807:SF1">
    <property type="entry name" value="TRANSCRIPTIONAL REGULATOR REDD"/>
    <property type="match status" value="1"/>
</dbReference>
<dbReference type="GO" id="GO:0000160">
    <property type="term" value="P:phosphorelay signal transduction system"/>
    <property type="evidence" value="ECO:0007669"/>
    <property type="project" value="InterPro"/>
</dbReference>
<dbReference type="SUPFAM" id="SSF48452">
    <property type="entry name" value="TPR-like"/>
    <property type="match status" value="1"/>
</dbReference>
<dbReference type="GO" id="GO:0006355">
    <property type="term" value="P:regulation of DNA-templated transcription"/>
    <property type="evidence" value="ECO:0007669"/>
    <property type="project" value="InterPro"/>
</dbReference>
<dbReference type="InterPro" id="IPR001867">
    <property type="entry name" value="OmpR/PhoB-type_DNA-bd"/>
</dbReference>
<evidence type="ECO:0000256" key="4">
    <source>
        <dbReference type="ARBA" id="ARBA00023163"/>
    </source>
</evidence>
<keyword evidence="3" id="KW-0238">DNA-binding</keyword>
<reference evidence="7" key="1">
    <citation type="journal article" date="2014" name="Int. J. Syst. Evol. Microbiol.">
        <title>Complete genome sequence of Corynebacterium casei LMG S-19264T (=DSM 44701T), isolated from a smear-ripened cheese.</title>
        <authorList>
            <consortium name="US DOE Joint Genome Institute (JGI-PGF)"/>
            <person name="Walter F."/>
            <person name="Albersmeier A."/>
            <person name="Kalinowski J."/>
            <person name="Ruckert C."/>
        </authorList>
    </citation>
    <scope>NUCLEOTIDE SEQUENCE</scope>
    <source>
        <strain evidence="7">CGMCC 4.7299</strain>
    </source>
</reference>